<evidence type="ECO:0000259" key="11">
    <source>
        <dbReference type="Pfam" id="PF00108"/>
    </source>
</evidence>
<dbReference type="RefSeq" id="WP_073076347.1">
    <property type="nucleotide sequence ID" value="NZ_FQXV01000002.1"/>
</dbReference>
<dbReference type="SUPFAM" id="SSF53901">
    <property type="entry name" value="Thiolase-like"/>
    <property type="match status" value="2"/>
</dbReference>
<gene>
    <name evidence="13" type="ORF">SAMN02745823_00776</name>
</gene>
<evidence type="ECO:0000256" key="10">
    <source>
        <dbReference type="RuleBase" id="RU003557"/>
    </source>
</evidence>
<feature type="domain" description="Thiolase N-terminal" evidence="11">
    <location>
        <begin position="4"/>
        <end position="265"/>
    </location>
</feature>
<evidence type="ECO:0000256" key="5">
    <source>
        <dbReference type="ARBA" id="ARBA00023315"/>
    </source>
</evidence>
<dbReference type="FunFam" id="3.40.47.10:FF:000010">
    <property type="entry name" value="Acetyl-CoA acetyltransferase (Thiolase)"/>
    <property type="match status" value="1"/>
</dbReference>
<evidence type="ECO:0000256" key="4">
    <source>
        <dbReference type="ARBA" id="ARBA00022679"/>
    </source>
</evidence>
<dbReference type="NCBIfam" id="TIGR01930">
    <property type="entry name" value="AcCoA-C-Actrans"/>
    <property type="match status" value="1"/>
</dbReference>
<dbReference type="PANTHER" id="PTHR18919:SF107">
    <property type="entry name" value="ACETYL-COA ACETYLTRANSFERASE, CYTOSOLIC"/>
    <property type="match status" value="1"/>
</dbReference>
<evidence type="ECO:0000313" key="14">
    <source>
        <dbReference type="Proteomes" id="UP000183995"/>
    </source>
</evidence>
<keyword evidence="5 10" id="KW-0012">Acyltransferase</keyword>
<keyword evidence="14" id="KW-1185">Reference proteome</keyword>
<protein>
    <recommendedName>
        <fullName evidence="7">Acetyl-CoA acetyltransferase</fullName>
        <ecNumber evidence="3">2.3.1.9</ecNumber>
    </recommendedName>
    <alternativeName>
        <fullName evidence="6">Acetoacetyl-CoA thiolase</fullName>
    </alternativeName>
</protein>
<feature type="active site" description="Proton acceptor" evidence="9">
    <location>
        <position position="352"/>
    </location>
</feature>
<name>A0A1M5VDQ3_9FIRM</name>
<evidence type="ECO:0000256" key="2">
    <source>
        <dbReference type="ARBA" id="ARBA00010982"/>
    </source>
</evidence>
<dbReference type="EMBL" id="FQXV01000002">
    <property type="protein sequence ID" value="SHH73311.1"/>
    <property type="molecule type" value="Genomic_DNA"/>
</dbReference>
<evidence type="ECO:0000256" key="3">
    <source>
        <dbReference type="ARBA" id="ARBA00012705"/>
    </source>
</evidence>
<dbReference type="Pfam" id="PF00108">
    <property type="entry name" value="Thiolase_N"/>
    <property type="match status" value="1"/>
</dbReference>
<dbReference type="EC" id="2.3.1.9" evidence="3"/>
<comment type="similarity">
    <text evidence="2 10">Belongs to the thiolase-like superfamily. Thiolase family.</text>
</comment>
<dbReference type="OrthoDB" id="9764892at2"/>
<evidence type="ECO:0000256" key="6">
    <source>
        <dbReference type="ARBA" id="ARBA00030755"/>
    </source>
</evidence>
<dbReference type="GO" id="GO:0005737">
    <property type="term" value="C:cytoplasm"/>
    <property type="evidence" value="ECO:0007669"/>
    <property type="project" value="UniProtKB-SubCell"/>
</dbReference>
<organism evidence="13 14">
    <name type="scientific">Sporobacter termitidis DSM 10068</name>
    <dbReference type="NCBI Taxonomy" id="1123282"/>
    <lineage>
        <taxon>Bacteria</taxon>
        <taxon>Bacillati</taxon>
        <taxon>Bacillota</taxon>
        <taxon>Clostridia</taxon>
        <taxon>Eubacteriales</taxon>
        <taxon>Oscillospiraceae</taxon>
        <taxon>Sporobacter</taxon>
    </lineage>
</organism>
<dbReference type="InterPro" id="IPR020613">
    <property type="entry name" value="Thiolase_CS"/>
</dbReference>
<evidence type="ECO:0000256" key="9">
    <source>
        <dbReference type="PIRSR" id="PIRSR000429-1"/>
    </source>
</evidence>
<dbReference type="InterPro" id="IPR016039">
    <property type="entry name" value="Thiolase-like"/>
</dbReference>
<dbReference type="Proteomes" id="UP000183995">
    <property type="component" value="Unassembled WGS sequence"/>
</dbReference>
<accession>A0A1M5VDQ3</accession>
<proteinExistence type="inferred from homology"/>
<sequence length="397" mass="42095">MRDVVIVEACRTAVGSIGGTLKGVPAEELARVVVQGILDRSKIDPKEIGEVIMGHCRQTSDNPNIARIAALRCGIPEEVPAQTVMRQCASAMTAVLDGVMSIQVGDNDVVLAGGTESMSTAVFYIRGARYGLGTGNTTLVDALTEGQFQSQPQETYGSFNMGATADNVAAKLNISREDADKFALQSQQRAAKAIKEGKFKDEIVPVVIPQRKGDPIVFEVDEFPRETSLEKLAKLKPAFTKEGVTTAGNSSGRNDGASAVLIMSADKAKELGLKPLARFVSYATTGLDPRIMGLGPVEATKKALKRANLTLKDIELIELNEAFAAQSLGCIRELGLNQEIINVNGGAIALGHPVGSSGCRIMVTLLSEMRRRGNKYGLATLCIAGGMGQATVLEALY</sequence>
<dbReference type="GO" id="GO:0003985">
    <property type="term" value="F:acetyl-CoA C-acetyltransferase activity"/>
    <property type="evidence" value="ECO:0007669"/>
    <property type="project" value="UniProtKB-EC"/>
</dbReference>
<evidence type="ECO:0000256" key="1">
    <source>
        <dbReference type="ARBA" id="ARBA00004496"/>
    </source>
</evidence>
<feature type="active site" description="Acyl-thioester intermediate" evidence="9">
    <location>
        <position position="88"/>
    </location>
</feature>
<evidence type="ECO:0000313" key="13">
    <source>
        <dbReference type="EMBL" id="SHH73311.1"/>
    </source>
</evidence>
<dbReference type="InterPro" id="IPR020610">
    <property type="entry name" value="Thiolase_AS"/>
</dbReference>
<reference evidence="13 14" key="1">
    <citation type="submission" date="2016-11" db="EMBL/GenBank/DDBJ databases">
        <authorList>
            <person name="Jaros S."/>
            <person name="Januszkiewicz K."/>
            <person name="Wedrychowicz H."/>
        </authorList>
    </citation>
    <scope>NUCLEOTIDE SEQUENCE [LARGE SCALE GENOMIC DNA]</scope>
    <source>
        <strain evidence="13 14">DSM 10068</strain>
    </source>
</reference>
<dbReference type="STRING" id="1123282.SAMN02745823_00776"/>
<dbReference type="Gene3D" id="3.40.47.10">
    <property type="match status" value="2"/>
</dbReference>
<feature type="active site" description="Proton acceptor" evidence="9">
    <location>
        <position position="382"/>
    </location>
</feature>
<comment type="subcellular location">
    <subcellularLocation>
        <location evidence="1">Cytoplasm</location>
    </subcellularLocation>
</comment>
<evidence type="ECO:0000256" key="7">
    <source>
        <dbReference type="ARBA" id="ARBA00044137"/>
    </source>
</evidence>
<dbReference type="AlphaFoldDB" id="A0A1M5VDQ3"/>
<dbReference type="InterPro" id="IPR002155">
    <property type="entry name" value="Thiolase"/>
</dbReference>
<dbReference type="PROSITE" id="PS00737">
    <property type="entry name" value="THIOLASE_2"/>
    <property type="match status" value="1"/>
</dbReference>
<dbReference type="PROSITE" id="PS00099">
    <property type="entry name" value="THIOLASE_3"/>
    <property type="match status" value="1"/>
</dbReference>
<feature type="domain" description="Thiolase C-terminal" evidence="12">
    <location>
        <begin position="273"/>
        <end position="394"/>
    </location>
</feature>
<dbReference type="InterPro" id="IPR020617">
    <property type="entry name" value="Thiolase_C"/>
</dbReference>
<keyword evidence="4 10" id="KW-0808">Transferase</keyword>
<dbReference type="Pfam" id="PF02803">
    <property type="entry name" value="Thiolase_C"/>
    <property type="match status" value="1"/>
</dbReference>
<dbReference type="PIRSF" id="PIRSF000429">
    <property type="entry name" value="Ac-CoA_Ac_transf"/>
    <property type="match status" value="1"/>
</dbReference>
<dbReference type="PANTHER" id="PTHR18919">
    <property type="entry name" value="ACETYL-COA C-ACYLTRANSFERASE"/>
    <property type="match status" value="1"/>
</dbReference>
<evidence type="ECO:0000259" key="12">
    <source>
        <dbReference type="Pfam" id="PF02803"/>
    </source>
</evidence>
<comment type="catalytic activity">
    <reaction evidence="8">
        <text>2 acetyl-CoA = acetoacetyl-CoA + CoA</text>
        <dbReference type="Rhea" id="RHEA:21036"/>
        <dbReference type="ChEBI" id="CHEBI:57286"/>
        <dbReference type="ChEBI" id="CHEBI:57287"/>
        <dbReference type="ChEBI" id="CHEBI:57288"/>
        <dbReference type="EC" id="2.3.1.9"/>
    </reaction>
</comment>
<dbReference type="CDD" id="cd00751">
    <property type="entry name" value="thiolase"/>
    <property type="match status" value="1"/>
</dbReference>
<evidence type="ECO:0000256" key="8">
    <source>
        <dbReference type="ARBA" id="ARBA00051550"/>
    </source>
</evidence>
<dbReference type="InterPro" id="IPR020616">
    <property type="entry name" value="Thiolase_N"/>
</dbReference>